<dbReference type="InterPro" id="IPR045040">
    <property type="entry name" value="PORR_fam"/>
</dbReference>
<dbReference type="OrthoDB" id="1929112at2759"/>
<accession>A0A8J5KXW8</accession>
<evidence type="ECO:0000313" key="3">
    <source>
        <dbReference type="EMBL" id="KAG6493744.1"/>
    </source>
</evidence>
<dbReference type="AlphaFoldDB" id="A0A8J5KXW8"/>
<evidence type="ECO:0000259" key="2">
    <source>
        <dbReference type="Pfam" id="PF11955"/>
    </source>
</evidence>
<sequence length="443" mass="52664">MIRRRFLSNASIDKVGSYPDGVFSVFQKRWMATNRRVQDRSRFKKMHDLEFATERWKGVSKILTVMDALKKEPEQVISLRHLEKYRQQINLSKQQINLSKQHKLEDFIRKSPKLFELYKDKKGVVWCGFTEKAEYLLEKEARILEQHSQKAAEYVTRLLMMSVDKRLPVDKVIHFRRDMGLPDDFRQRWIHMFPEHFKVVRGEDDEYLQLVSWNPSWAVTELEKKALATGVISELQPEPGVLSLPFPMKFPRDYKVYRHGGRMEHFQKRSYLSPYADARGLMPGSQEFDKRAVAIMHELLSFTTEKRLLCDHLTHFRREFVMPQKLMRLLLKHFAIFYVSERGKRFSVFLTEAYDRMELIDKCPLVLWKEKIQKLSGYRGRRKRIKNSNELSEFDDDLIDTSHEKEISFVEVEDDETLSEDEDDSIVDDSEMDIGEVNDAYQD</sequence>
<dbReference type="PANTHER" id="PTHR31476">
    <property type="entry name" value="PROTEIN WHAT'S THIS FACTOR 1 HOMOLOG, CHLOROPLASTIC"/>
    <property type="match status" value="1"/>
</dbReference>
<comment type="caution">
    <text evidence="3">The sequence shown here is derived from an EMBL/GenBank/DDBJ whole genome shotgun (WGS) entry which is preliminary data.</text>
</comment>
<evidence type="ECO:0000313" key="4">
    <source>
        <dbReference type="Proteomes" id="UP000734854"/>
    </source>
</evidence>
<gene>
    <name evidence="3" type="ORF">ZIOFF_048746</name>
</gene>
<protein>
    <recommendedName>
        <fullName evidence="2">PORR domain-containing protein</fullName>
    </recommendedName>
</protein>
<organism evidence="3 4">
    <name type="scientific">Zingiber officinale</name>
    <name type="common">Ginger</name>
    <name type="synonym">Amomum zingiber</name>
    <dbReference type="NCBI Taxonomy" id="94328"/>
    <lineage>
        <taxon>Eukaryota</taxon>
        <taxon>Viridiplantae</taxon>
        <taxon>Streptophyta</taxon>
        <taxon>Embryophyta</taxon>
        <taxon>Tracheophyta</taxon>
        <taxon>Spermatophyta</taxon>
        <taxon>Magnoliopsida</taxon>
        <taxon>Liliopsida</taxon>
        <taxon>Zingiberales</taxon>
        <taxon>Zingiberaceae</taxon>
        <taxon>Zingiber</taxon>
    </lineage>
</organism>
<keyword evidence="4" id="KW-1185">Reference proteome</keyword>
<feature type="domain" description="PORR" evidence="2">
    <location>
        <begin position="44"/>
        <end position="377"/>
    </location>
</feature>
<feature type="region of interest" description="Disordered" evidence="1">
    <location>
        <begin position="413"/>
        <end position="443"/>
    </location>
</feature>
<evidence type="ECO:0000256" key="1">
    <source>
        <dbReference type="SAM" id="MobiDB-lite"/>
    </source>
</evidence>
<dbReference type="GO" id="GO:0003723">
    <property type="term" value="F:RNA binding"/>
    <property type="evidence" value="ECO:0007669"/>
    <property type="project" value="InterPro"/>
</dbReference>
<reference evidence="3 4" key="1">
    <citation type="submission" date="2020-08" db="EMBL/GenBank/DDBJ databases">
        <title>Plant Genome Project.</title>
        <authorList>
            <person name="Zhang R.-G."/>
        </authorList>
    </citation>
    <scope>NUCLEOTIDE SEQUENCE [LARGE SCALE GENOMIC DNA]</scope>
    <source>
        <tissue evidence="3">Rhizome</tissue>
    </source>
</reference>
<name>A0A8J5KXW8_ZINOF</name>
<dbReference type="InterPro" id="IPR021099">
    <property type="entry name" value="PORR_domain"/>
</dbReference>
<dbReference type="PANTHER" id="PTHR31476:SF8">
    <property type="entry name" value="EXPRESSED PROTEIN"/>
    <property type="match status" value="1"/>
</dbReference>
<dbReference type="EMBL" id="JACMSC010000013">
    <property type="protein sequence ID" value="KAG6493744.1"/>
    <property type="molecule type" value="Genomic_DNA"/>
</dbReference>
<proteinExistence type="predicted"/>
<dbReference type="Proteomes" id="UP000734854">
    <property type="component" value="Unassembled WGS sequence"/>
</dbReference>
<dbReference type="Pfam" id="PF11955">
    <property type="entry name" value="PORR"/>
    <property type="match status" value="1"/>
</dbReference>